<feature type="transmembrane region" description="Helical" evidence="1">
    <location>
        <begin position="34"/>
        <end position="53"/>
    </location>
</feature>
<accession>A0A2R3Z138</accession>
<protein>
    <submittedName>
        <fullName evidence="2">Uncharacterized protein</fullName>
    </submittedName>
</protein>
<reference evidence="3" key="1">
    <citation type="submission" date="2018-03" db="EMBL/GenBank/DDBJ databases">
        <title>Gramella fulva sp. nov., isolated from a dry surface of tidal flat.</title>
        <authorList>
            <person name="Hwang S.H."/>
            <person name="Hwang W.M."/>
            <person name="Kang K."/>
            <person name="Ahn T.-Y."/>
        </authorList>
    </citation>
    <scope>NUCLEOTIDE SEQUENCE [LARGE SCALE GENOMIC DNA]</scope>
    <source>
        <strain evidence="3">SH35</strain>
    </source>
</reference>
<keyword evidence="1" id="KW-1133">Transmembrane helix</keyword>
<dbReference type="EMBL" id="CP028136">
    <property type="protein sequence ID" value="AVR43972.1"/>
    <property type="molecule type" value="Genomic_DNA"/>
</dbReference>
<evidence type="ECO:0000313" key="2">
    <source>
        <dbReference type="EMBL" id="AVR43972.1"/>
    </source>
</evidence>
<sequence length="61" mass="7082">MEKKKKAAYVVLILSGILFIGNIILAYPDDFDKAFYMRILANFLLILAMMLSIRKSRKQEN</sequence>
<proteinExistence type="predicted"/>
<dbReference type="OrthoDB" id="9945359at2"/>
<evidence type="ECO:0000256" key="1">
    <source>
        <dbReference type="SAM" id="Phobius"/>
    </source>
</evidence>
<dbReference type="RefSeq" id="WP_107010757.1">
    <property type="nucleotide sequence ID" value="NZ_CP028136.1"/>
</dbReference>
<dbReference type="KEGG" id="grs:C7S20_01100"/>
<keyword evidence="1" id="KW-0472">Membrane</keyword>
<keyword evidence="3" id="KW-1185">Reference proteome</keyword>
<name>A0A2R3Z138_9FLAO</name>
<feature type="transmembrane region" description="Helical" evidence="1">
    <location>
        <begin position="7"/>
        <end position="28"/>
    </location>
</feature>
<dbReference type="AlphaFoldDB" id="A0A2R3Z138"/>
<gene>
    <name evidence="2" type="ORF">C7S20_01100</name>
</gene>
<dbReference type="Proteomes" id="UP000241507">
    <property type="component" value="Chromosome"/>
</dbReference>
<evidence type="ECO:0000313" key="3">
    <source>
        <dbReference type="Proteomes" id="UP000241507"/>
    </source>
</evidence>
<organism evidence="2 3">
    <name type="scientific">Christiangramia fulva</name>
    <dbReference type="NCBI Taxonomy" id="2126553"/>
    <lineage>
        <taxon>Bacteria</taxon>
        <taxon>Pseudomonadati</taxon>
        <taxon>Bacteroidota</taxon>
        <taxon>Flavobacteriia</taxon>
        <taxon>Flavobacteriales</taxon>
        <taxon>Flavobacteriaceae</taxon>
        <taxon>Christiangramia</taxon>
    </lineage>
</organism>
<keyword evidence="1" id="KW-0812">Transmembrane</keyword>